<accession>A0ABY3TUU0</accession>
<protein>
    <submittedName>
        <fullName evidence="2">Uncharacterized protein</fullName>
    </submittedName>
</protein>
<evidence type="ECO:0000313" key="3">
    <source>
        <dbReference type="Proteomes" id="UP001055337"/>
    </source>
</evidence>
<gene>
    <name evidence="2" type="ORF">MI149_07375</name>
</gene>
<keyword evidence="1" id="KW-0732">Signal</keyword>
<name>A0ABY3TUU0_9MYCO</name>
<sequence length="192" mass="20065">MNSSRWSTICVVAAVVIGGVTASPTGSADPATGSVVTLQQLLSAPVPALCEHDPGDLVNGTLPQQESHRGHVGIARRYDEPGEPYKVAFGNLTGADNIDAAMVTDCSAGGVPWPETVQLHTAGPTRLGGVDLGDITHSREVVSDLSISDGVVHVHWLANGPNDGECCPSIQMAADLRWDGLTVRAENVRRLN</sequence>
<organism evidence="2 3">
    <name type="scientific">Mycolicibacterium crocinum</name>
    <dbReference type="NCBI Taxonomy" id="388459"/>
    <lineage>
        <taxon>Bacteria</taxon>
        <taxon>Bacillati</taxon>
        <taxon>Actinomycetota</taxon>
        <taxon>Actinomycetes</taxon>
        <taxon>Mycobacteriales</taxon>
        <taxon>Mycobacteriaceae</taxon>
        <taxon>Mycolicibacterium</taxon>
    </lineage>
</organism>
<dbReference type="RefSeq" id="WP_240179246.1">
    <property type="nucleotide sequence ID" value="NZ_CP092362.2"/>
</dbReference>
<dbReference type="EMBL" id="CP092362">
    <property type="protein sequence ID" value="ULN42905.1"/>
    <property type="molecule type" value="Genomic_DNA"/>
</dbReference>
<dbReference type="Proteomes" id="UP001055337">
    <property type="component" value="Chromosome"/>
</dbReference>
<feature type="signal peptide" evidence="1">
    <location>
        <begin position="1"/>
        <end position="22"/>
    </location>
</feature>
<proteinExistence type="predicted"/>
<evidence type="ECO:0000256" key="1">
    <source>
        <dbReference type="SAM" id="SignalP"/>
    </source>
</evidence>
<evidence type="ECO:0000313" key="2">
    <source>
        <dbReference type="EMBL" id="ULN42905.1"/>
    </source>
</evidence>
<keyword evidence="3" id="KW-1185">Reference proteome</keyword>
<reference evidence="2" key="1">
    <citation type="submission" date="2022-08" db="EMBL/GenBank/DDBJ databases">
        <title>Whole genome sequencing of non-tuberculosis mycobacteria type-strains.</title>
        <authorList>
            <person name="Igarashi Y."/>
            <person name="Osugi A."/>
            <person name="Mitarai S."/>
        </authorList>
    </citation>
    <scope>NUCLEOTIDE SEQUENCE</scope>
    <source>
        <strain evidence="2">JCM 16369</strain>
    </source>
</reference>
<feature type="chain" id="PRO_5046564534" evidence="1">
    <location>
        <begin position="23"/>
        <end position="192"/>
    </location>
</feature>